<name>A0AAV4XRV2_CAEEX</name>
<keyword evidence="3" id="KW-1185">Reference proteome</keyword>
<evidence type="ECO:0000313" key="2">
    <source>
        <dbReference type="EMBL" id="GIY96629.1"/>
    </source>
</evidence>
<feature type="signal peptide" evidence="1">
    <location>
        <begin position="1"/>
        <end position="20"/>
    </location>
</feature>
<accession>A0AAV4XRV2</accession>
<organism evidence="2 3">
    <name type="scientific">Caerostris extrusa</name>
    <name type="common">Bark spider</name>
    <name type="synonym">Caerostris bankana</name>
    <dbReference type="NCBI Taxonomy" id="172846"/>
    <lineage>
        <taxon>Eukaryota</taxon>
        <taxon>Metazoa</taxon>
        <taxon>Ecdysozoa</taxon>
        <taxon>Arthropoda</taxon>
        <taxon>Chelicerata</taxon>
        <taxon>Arachnida</taxon>
        <taxon>Araneae</taxon>
        <taxon>Araneomorphae</taxon>
        <taxon>Entelegynae</taxon>
        <taxon>Araneoidea</taxon>
        <taxon>Araneidae</taxon>
        <taxon>Caerostris</taxon>
    </lineage>
</organism>
<proteinExistence type="predicted"/>
<sequence>MAATFAGPWILWALLVPVWSVVNPHYFVSHPDHRVAPAVNRRSRIFHARIKRGLCYNNKSGPLNLCSTTRRRRRENPSTPPDKGEKCWLCRQWILDWATSITRVYCRKLPPFVRDHYDPIPMRKGIGLGIKWSRFKDLTYFRLHQIARRVYMTSS</sequence>
<evidence type="ECO:0008006" key="4">
    <source>
        <dbReference type="Google" id="ProtNLM"/>
    </source>
</evidence>
<protein>
    <recommendedName>
        <fullName evidence="4">Secreted protein</fullName>
    </recommendedName>
</protein>
<reference evidence="2 3" key="1">
    <citation type="submission" date="2021-06" db="EMBL/GenBank/DDBJ databases">
        <title>Caerostris extrusa draft genome.</title>
        <authorList>
            <person name="Kono N."/>
            <person name="Arakawa K."/>
        </authorList>
    </citation>
    <scope>NUCLEOTIDE SEQUENCE [LARGE SCALE GENOMIC DNA]</scope>
</reference>
<keyword evidence="1" id="KW-0732">Signal</keyword>
<dbReference type="Proteomes" id="UP001054945">
    <property type="component" value="Unassembled WGS sequence"/>
</dbReference>
<evidence type="ECO:0000256" key="1">
    <source>
        <dbReference type="SAM" id="SignalP"/>
    </source>
</evidence>
<gene>
    <name evidence="2" type="ORF">CEXT_394971</name>
</gene>
<evidence type="ECO:0000313" key="3">
    <source>
        <dbReference type="Proteomes" id="UP001054945"/>
    </source>
</evidence>
<dbReference type="EMBL" id="BPLR01018068">
    <property type="protein sequence ID" value="GIY96629.1"/>
    <property type="molecule type" value="Genomic_DNA"/>
</dbReference>
<comment type="caution">
    <text evidence="2">The sequence shown here is derived from an EMBL/GenBank/DDBJ whole genome shotgun (WGS) entry which is preliminary data.</text>
</comment>
<feature type="chain" id="PRO_5043585127" description="Secreted protein" evidence="1">
    <location>
        <begin position="21"/>
        <end position="155"/>
    </location>
</feature>
<dbReference type="AlphaFoldDB" id="A0AAV4XRV2"/>